<evidence type="ECO:0000313" key="3">
    <source>
        <dbReference type="Proteomes" id="UP000006727"/>
    </source>
</evidence>
<dbReference type="Gramene" id="Pp3c12_21460V3.1">
    <property type="protein sequence ID" value="Pp3c12_21460V3.1"/>
    <property type="gene ID" value="Pp3c12_21460"/>
</dbReference>
<organism evidence="1">
    <name type="scientific">Physcomitrium patens</name>
    <name type="common">Spreading-leaved earth moss</name>
    <name type="synonym">Physcomitrella patens</name>
    <dbReference type="NCBI Taxonomy" id="3218"/>
    <lineage>
        <taxon>Eukaryota</taxon>
        <taxon>Viridiplantae</taxon>
        <taxon>Streptophyta</taxon>
        <taxon>Embryophyta</taxon>
        <taxon>Bryophyta</taxon>
        <taxon>Bryophytina</taxon>
        <taxon>Bryopsida</taxon>
        <taxon>Funariidae</taxon>
        <taxon>Funariales</taxon>
        <taxon>Funariaceae</taxon>
        <taxon>Physcomitrium</taxon>
    </lineage>
</organism>
<name>A0A2K1JRL5_PHYPA</name>
<reference evidence="1 3" key="2">
    <citation type="journal article" date="2018" name="Plant J.">
        <title>The Physcomitrella patens chromosome-scale assembly reveals moss genome structure and evolution.</title>
        <authorList>
            <person name="Lang D."/>
            <person name="Ullrich K.K."/>
            <person name="Murat F."/>
            <person name="Fuchs J."/>
            <person name="Jenkins J."/>
            <person name="Haas F.B."/>
            <person name="Piednoel M."/>
            <person name="Gundlach H."/>
            <person name="Van Bel M."/>
            <person name="Meyberg R."/>
            <person name="Vives C."/>
            <person name="Morata J."/>
            <person name="Symeonidi A."/>
            <person name="Hiss M."/>
            <person name="Muchero W."/>
            <person name="Kamisugi Y."/>
            <person name="Saleh O."/>
            <person name="Blanc G."/>
            <person name="Decker E.L."/>
            <person name="van Gessel N."/>
            <person name="Grimwood J."/>
            <person name="Hayes R.D."/>
            <person name="Graham S.W."/>
            <person name="Gunter L.E."/>
            <person name="McDaniel S.F."/>
            <person name="Hoernstein S.N.W."/>
            <person name="Larsson A."/>
            <person name="Li F.W."/>
            <person name="Perroud P.F."/>
            <person name="Phillips J."/>
            <person name="Ranjan P."/>
            <person name="Rokshar D.S."/>
            <person name="Rothfels C.J."/>
            <person name="Schneider L."/>
            <person name="Shu S."/>
            <person name="Stevenson D.W."/>
            <person name="Thummler F."/>
            <person name="Tillich M."/>
            <person name="Villarreal Aguilar J.C."/>
            <person name="Widiez T."/>
            <person name="Wong G.K."/>
            <person name="Wymore A."/>
            <person name="Zhang Y."/>
            <person name="Zimmer A.D."/>
            <person name="Quatrano R.S."/>
            <person name="Mayer K.F.X."/>
            <person name="Goodstein D."/>
            <person name="Casacuberta J.M."/>
            <person name="Vandepoele K."/>
            <person name="Reski R."/>
            <person name="Cuming A.C."/>
            <person name="Tuskan G.A."/>
            <person name="Maumus F."/>
            <person name="Salse J."/>
            <person name="Schmutz J."/>
            <person name="Rensing S.A."/>
        </authorList>
    </citation>
    <scope>NUCLEOTIDE SEQUENCE [LARGE SCALE GENOMIC DNA]</scope>
    <source>
        <strain evidence="2 3">cv. Gransden 2004</strain>
    </source>
</reference>
<proteinExistence type="predicted"/>
<dbReference type="EMBL" id="ABEU02000012">
    <property type="protein sequence ID" value="PNR44171.1"/>
    <property type="molecule type" value="Genomic_DNA"/>
</dbReference>
<dbReference type="Proteomes" id="UP000006727">
    <property type="component" value="Chromosome 12"/>
</dbReference>
<dbReference type="EnsemblPlants" id="Pp3c12_21460V3.2">
    <property type="protein sequence ID" value="Pp3c12_21460V3.2"/>
    <property type="gene ID" value="Pp3c12_21460"/>
</dbReference>
<dbReference type="InParanoid" id="A0A2K1JRL5"/>
<sequence length="47" mass="5597">MKLGRWETATAHIYGPIPYFLWWMQRRLSCACASPSRYRCVDTVTSW</sequence>
<reference evidence="1 3" key="1">
    <citation type="journal article" date="2008" name="Science">
        <title>The Physcomitrella genome reveals evolutionary insights into the conquest of land by plants.</title>
        <authorList>
            <person name="Rensing S."/>
            <person name="Lang D."/>
            <person name="Zimmer A."/>
            <person name="Terry A."/>
            <person name="Salamov A."/>
            <person name="Shapiro H."/>
            <person name="Nishiyama T."/>
            <person name="Perroud P.-F."/>
            <person name="Lindquist E."/>
            <person name="Kamisugi Y."/>
            <person name="Tanahashi T."/>
            <person name="Sakakibara K."/>
            <person name="Fujita T."/>
            <person name="Oishi K."/>
            <person name="Shin-I T."/>
            <person name="Kuroki Y."/>
            <person name="Toyoda A."/>
            <person name="Suzuki Y."/>
            <person name="Hashimoto A."/>
            <person name="Yamaguchi K."/>
            <person name="Sugano A."/>
            <person name="Kohara Y."/>
            <person name="Fujiyama A."/>
            <person name="Anterola A."/>
            <person name="Aoki S."/>
            <person name="Ashton N."/>
            <person name="Barbazuk W.B."/>
            <person name="Barker E."/>
            <person name="Bennetzen J."/>
            <person name="Bezanilla M."/>
            <person name="Blankenship R."/>
            <person name="Cho S.H."/>
            <person name="Dutcher S."/>
            <person name="Estelle M."/>
            <person name="Fawcett J.A."/>
            <person name="Gundlach H."/>
            <person name="Hanada K."/>
            <person name="Heyl A."/>
            <person name="Hicks K.A."/>
            <person name="Hugh J."/>
            <person name="Lohr M."/>
            <person name="Mayer K."/>
            <person name="Melkozernov A."/>
            <person name="Murata T."/>
            <person name="Nelson D."/>
            <person name="Pils B."/>
            <person name="Prigge M."/>
            <person name="Reiss B."/>
            <person name="Renner T."/>
            <person name="Rombauts S."/>
            <person name="Rushton P."/>
            <person name="Sanderfoot A."/>
            <person name="Schween G."/>
            <person name="Shiu S.-H."/>
            <person name="Stueber K."/>
            <person name="Theodoulou F.L."/>
            <person name="Tu H."/>
            <person name="Van de Peer Y."/>
            <person name="Verrier P.J."/>
            <person name="Waters E."/>
            <person name="Wood A."/>
            <person name="Yang L."/>
            <person name="Cove D."/>
            <person name="Cuming A."/>
            <person name="Hasebe M."/>
            <person name="Lucas S."/>
            <person name="Mishler D.B."/>
            <person name="Reski R."/>
            <person name="Grigoriev I."/>
            <person name="Quatrano R.S."/>
            <person name="Boore J.L."/>
        </authorList>
    </citation>
    <scope>NUCLEOTIDE SEQUENCE [LARGE SCALE GENOMIC DNA]</scope>
    <source>
        <strain evidence="2 3">cv. Gransden 2004</strain>
    </source>
</reference>
<keyword evidence="3" id="KW-1185">Reference proteome</keyword>
<evidence type="ECO:0000313" key="1">
    <source>
        <dbReference type="EMBL" id="PNR44171.1"/>
    </source>
</evidence>
<gene>
    <name evidence="1" type="ORF">PHYPA_016555</name>
</gene>
<dbReference type="AlphaFoldDB" id="A0A2K1JRL5"/>
<dbReference type="EnsemblPlants" id="Pp3c12_21460V3.1">
    <property type="protein sequence ID" value="Pp3c12_21460V3.1"/>
    <property type="gene ID" value="Pp3c12_21460"/>
</dbReference>
<reference evidence="2" key="3">
    <citation type="submission" date="2020-12" db="UniProtKB">
        <authorList>
            <consortium name="EnsemblPlants"/>
        </authorList>
    </citation>
    <scope>IDENTIFICATION</scope>
</reference>
<dbReference type="Gramene" id="Pp3c12_21460V3.2">
    <property type="protein sequence ID" value="Pp3c12_21460V3.2"/>
    <property type="gene ID" value="Pp3c12_21460"/>
</dbReference>
<protein>
    <submittedName>
        <fullName evidence="1 2">Uncharacterized protein</fullName>
    </submittedName>
</protein>
<accession>A0A2K1JRL5</accession>
<evidence type="ECO:0000313" key="2">
    <source>
        <dbReference type="EnsemblPlants" id="Pp3c12_21460V3.1"/>
    </source>
</evidence>